<dbReference type="InterPro" id="IPR013785">
    <property type="entry name" value="Aldolase_TIM"/>
</dbReference>
<dbReference type="PANTHER" id="PTHR43778">
    <property type="entry name" value="PYRUVATE CARBOXYLASE"/>
    <property type="match status" value="1"/>
</dbReference>
<name>A0A562IZU9_9FIRM</name>
<accession>A0A562IZU9</accession>
<reference evidence="2 3" key="1">
    <citation type="submission" date="2019-07" db="EMBL/GenBank/DDBJ databases">
        <title>Genomic Encyclopedia of Type Strains, Phase I: the one thousand microbial genomes (KMG-I) project.</title>
        <authorList>
            <person name="Kyrpides N."/>
        </authorList>
    </citation>
    <scope>NUCLEOTIDE SEQUENCE [LARGE SCALE GENOMIC DNA]</scope>
    <source>
        <strain evidence="2 3">DSM 13558</strain>
    </source>
</reference>
<evidence type="ECO:0000259" key="1">
    <source>
        <dbReference type="PROSITE" id="PS50991"/>
    </source>
</evidence>
<evidence type="ECO:0000313" key="3">
    <source>
        <dbReference type="Proteomes" id="UP000315343"/>
    </source>
</evidence>
<dbReference type="Pfam" id="PF02436">
    <property type="entry name" value="PYC_OADA"/>
    <property type="match status" value="1"/>
</dbReference>
<dbReference type="Gene3D" id="3.20.20.70">
    <property type="entry name" value="Aldolase class I"/>
    <property type="match status" value="1"/>
</dbReference>
<dbReference type="SUPFAM" id="SSF89000">
    <property type="entry name" value="post-HMGL domain-like"/>
    <property type="match status" value="1"/>
</dbReference>
<keyword evidence="3" id="KW-1185">Reference proteome</keyword>
<dbReference type="GO" id="GO:0004736">
    <property type="term" value="F:pyruvate carboxylase activity"/>
    <property type="evidence" value="ECO:0007669"/>
    <property type="project" value="TreeGrafter"/>
</dbReference>
<proteinExistence type="predicted"/>
<protein>
    <submittedName>
        <fullName evidence="2">Oxaloacetate decarboxylase alpha subunit</fullName>
    </submittedName>
</protein>
<dbReference type="Proteomes" id="UP000315343">
    <property type="component" value="Unassembled WGS sequence"/>
</dbReference>
<dbReference type="SUPFAM" id="SSF51569">
    <property type="entry name" value="Aldolase"/>
    <property type="match status" value="1"/>
</dbReference>
<dbReference type="PANTHER" id="PTHR43778:SF2">
    <property type="entry name" value="PYRUVATE CARBOXYLASE, MITOCHONDRIAL"/>
    <property type="match status" value="1"/>
</dbReference>
<dbReference type="CDD" id="cd07937">
    <property type="entry name" value="DRE_TIM_PC_TC_5S"/>
    <property type="match status" value="1"/>
</dbReference>
<dbReference type="Pfam" id="PF00682">
    <property type="entry name" value="HMGL-like"/>
    <property type="match status" value="1"/>
</dbReference>
<dbReference type="RefSeq" id="WP_145086987.1">
    <property type="nucleotide sequence ID" value="NZ_JAYFNS010000055.1"/>
</dbReference>
<dbReference type="InterPro" id="IPR000891">
    <property type="entry name" value="PYR_CT"/>
</dbReference>
<dbReference type="EMBL" id="VLKH01000016">
    <property type="protein sequence ID" value="TWH76427.1"/>
    <property type="molecule type" value="Genomic_DNA"/>
</dbReference>
<gene>
    <name evidence="2" type="ORF">LY60_03601</name>
</gene>
<comment type="caution">
    <text evidence="2">The sequence shown here is derived from an EMBL/GenBank/DDBJ whole genome shotgun (WGS) entry which is preliminary data.</text>
</comment>
<evidence type="ECO:0000313" key="2">
    <source>
        <dbReference type="EMBL" id="TWH76427.1"/>
    </source>
</evidence>
<dbReference type="AlphaFoldDB" id="A0A562IZU9"/>
<dbReference type="GO" id="GO:0006094">
    <property type="term" value="P:gluconeogenesis"/>
    <property type="evidence" value="ECO:0007669"/>
    <property type="project" value="TreeGrafter"/>
</dbReference>
<dbReference type="GO" id="GO:0005737">
    <property type="term" value="C:cytoplasm"/>
    <property type="evidence" value="ECO:0007669"/>
    <property type="project" value="TreeGrafter"/>
</dbReference>
<dbReference type="NCBIfam" id="NF006761">
    <property type="entry name" value="PRK09282.1"/>
    <property type="match status" value="1"/>
</dbReference>
<dbReference type="PROSITE" id="PS50991">
    <property type="entry name" value="PYR_CT"/>
    <property type="match status" value="1"/>
</dbReference>
<organism evidence="2 3">
    <name type="scientific">Sedimentibacter saalensis</name>
    <dbReference type="NCBI Taxonomy" id="130788"/>
    <lineage>
        <taxon>Bacteria</taxon>
        <taxon>Bacillati</taxon>
        <taxon>Bacillota</taxon>
        <taxon>Tissierellia</taxon>
        <taxon>Sedimentibacter</taxon>
    </lineage>
</organism>
<dbReference type="InterPro" id="IPR003379">
    <property type="entry name" value="Carboxylase_cons_dom"/>
</dbReference>
<dbReference type="NCBIfam" id="NF008985">
    <property type="entry name" value="PRK12331.1"/>
    <property type="match status" value="1"/>
</dbReference>
<sequence length="456" mass="51291">MPKLKITETSLRDGHQSLIATRLTTDEILPILNEMDNAGFYSMEVWGGATFDTSLRFLNEDPWERLRKIRANVKNTKLQMLSRGQNLLGYKNYPDDIVEKFLKNAIYEGIDIVRIFDALNDFRNLRKSIEVIKEEGAHCQCAISYTTSPVHTREYYLNLIKDFENAGADSICIKDMSGILLPYEAYDLVKAIKEVTKLPLEFHTHCTSGVAQMTMLKAIEAGVDIIDTAISPLSSGTSQPATESLALSLVGTEWDPRLDFNKLNNTADYFKEVMKKYQENGTYNVKVLMTEPKTLQYQVPGGMLSNMIYQMKTLNASDKFEEVLAEVPRVREDLGFPPLVTPMSQMVGAQAVFNVISGTRYKIIPTEIKNYVKGLYGKSASPISEEIKKLIIGDEEVITVRPADLLSDGFEQIKSEIGDLAQSEQDVLSYALFPPVAKEFFERRNSVPVNMSIGQI</sequence>
<feature type="domain" description="Pyruvate carboxyltransferase" evidence="1">
    <location>
        <begin position="4"/>
        <end position="264"/>
    </location>
</feature>
<dbReference type="InterPro" id="IPR055268">
    <property type="entry name" value="PCB-like"/>
</dbReference>
<dbReference type="OrthoDB" id="9807469at2"/>